<comment type="caution">
    <text evidence="1">The sequence shown here is derived from an EMBL/GenBank/DDBJ whole genome shotgun (WGS) entry which is preliminary data.</text>
</comment>
<evidence type="ECO:0000313" key="1">
    <source>
        <dbReference type="EMBL" id="GAO31715.1"/>
    </source>
</evidence>
<dbReference type="AlphaFoldDB" id="A0A0E9M3G6"/>
<proteinExistence type="predicted"/>
<dbReference type="Proteomes" id="UP000032900">
    <property type="component" value="Unassembled WGS sequence"/>
</dbReference>
<reference evidence="1 2" key="1">
    <citation type="journal article" date="2015" name="Microbes Environ.">
        <title>Distribution and evolution of nitrogen fixation genes in the phylum bacteroidetes.</title>
        <authorList>
            <person name="Inoue J."/>
            <person name="Oshima K."/>
            <person name="Suda W."/>
            <person name="Sakamoto M."/>
            <person name="Iino T."/>
            <person name="Noda S."/>
            <person name="Hongoh Y."/>
            <person name="Hattori M."/>
            <person name="Ohkuma M."/>
        </authorList>
    </citation>
    <scope>NUCLEOTIDE SEQUENCE [LARGE SCALE GENOMIC DNA]</scope>
    <source>
        <strain evidence="1">JCM 15548</strain>
    </source>
</reference>
<dbReference type="Pfam" id="PF17642">
    <property type="entry name" value="TssD"/>
    <property type="match status" value="1"/>
</dbReference>
<accession>A0A0E9M3G6</accession>
<dbReference type="EMBL" id="BAZW01000059">
    <property type="protein sequence ID" value="GAO31715.1"/>
    <property type="molecule type" value="Genomic_DNA"/>
</dbReference>
<protein>
    <submittedName>
        <fullName evidence="1">Uncharacterized protein</fullName>
    </submittedName>
</protein>
<dbReference type="InterPro" id="IPR041408">
    <property type="entry name" value="Hcp_Tssd"/>
</dbReference>
<keyword evidence="2" id="KW-1185">Reference proteome</keyword>
<organism evidence="1 2">
    <name type="scientific">Geofilum rubicundum JCM 15548</name>
    <dbReference type="NCBI Taxonomy" id="1236989"/>
    <lineage>
        <taxon>Bacteria</taxon>
        <taxon>Pseudomonadati</taxon>
        <taxon>Bacteroidota</taxon>
        <taxon>Bacteroidia</taxon>
        <taxon>Marinilabiliales</taxon>
        <taxon>Marinilabiliaceae</taxon>
        <taxon>Geofilum</taxon>
    </lineage>
</organism>
<gene>
    <name evidence="1" type="ORF">JCM15548_14106</name>
</gene>
<sequence length="652" mass="72388">MMKAKLIIAGEERWLTNFHYEYFFPIETNPDLNGGRLPLSESFEPVVASGEATDNEWFFKPVQFRPVETFDSLIRPNDGIDGSIRHQMAGGLFNLSFASSEQDEFFLEWLMLGTMKEGKFEIYNGDDDHFMKIEFWDCYCVGFHEAMALGSSPMEISLRLSPAITRNRNVVEHEKNWKVTDIHGEWKAGAVGATGAVAEEVAAKLVSVELIDSNNQDIQAGVVQYVNLPTNSTYVNGQEIQDMGQLGQNIRCKVVFDKPGVHNFKLKLEPGSNNLAYSQAEITRNANFKYQDQELSLTTNSNGEIIVEGSRLFVSPAAGDIFSVSATDDNGTKRMSNGFVETERLLHYVEVKMNNLNSIASNLNPFVREFRSNGVILKDLPSVNMPHLKNIGNDADRNTFVQNVQTAIANSPAVNYSPHCVTIAYTDHLAVKGVIDAGAISRGGGDRTVNVKIEHERTYKEFALWHNLDGDDWFISCVFKPTDGSPDISIGKDKCTPRAKVDNAGFFNNVDVDVRGLPMIAGKIEMEVHVVERMRGGISLHNSNIVAIGTRFEWKDISPNLQNIIAIHEVGHQLGMASDGSGPDKIPTYYNNSQGHVGSHCHFGIPAGQARYDSMADRERSRCVMYGVAGRQRSFCRHCAEALKKADLKSGV</sequence>
<name>A0A0E9M3G6_9BACT</name>
<dbReference type="RefSeq" id="WP_062127995.1">
    <property type="nucleotide sequence ID" value="NZ_BAZW01000059.1"/>
</dbReference>
<evidence type="ECO:0000313" key="2">
    <source>
        <dbReference type="Proteomes" id="UP000032900"/>
    </source>
</evidence>
<dbReference type="GO" id="GO:0033104">
    <property type="term" value="C:type VI protein secretion system complex"/>
    <property type="evidence" value="ECO:0007669"/>
    <property type="project" value="InterPro"/>
</dbReference>